<sequence length="265" mass="28454">MTVVVVVEVEAGVATVTLNRPEARNALDSRLLGELSAALWAVEADPDVGMVVLTGAGPSFCAGADLKEMSAQHDQDDFFVTRARTDQSMNVHLALVQMTTPVIAAVNGHALAGGCGLALSCDLVFAAESATFGYPEVLRGQVAALVMANLVRVVGRKPAMELLLSGRRIDAAEATRLSMVNRVVPDDRLLAETLSYARELAGRSRSSVQMTKELFYRVSEGTYDQAIRIARDANLLMKSTRDSHDGARTFAERSRIDRHGAPGQN</sequence>
<dbReference type="SUPFAM" id="SSF52096">
    <property type="entry name" value="ClpP/crotonase"/>
    <property type="match status" value="1"/>
</dbReference>
<dbReference type="EMBL" id="BAAAOR010000015">
    <property type="protein sequence ID" value="GAA1517461.1"/>
    <property type="molecule type" value="Genomic_DNA"/>
</dbReference>
<organism evidence="4 5">
    <name type="scientific">Nocardioides humi</name>
    <dbReference type="NCBI Taxonomy" id="449461"/>
    <lineage>
        <taxon>Bacteria</taxon>
        <taxon>Bacillati</taxon>
        <taxon>Actinomycetota</taxon>
        <taxon>Actinomycetes</taxon>
        <taxon>Propionibacteriales</taxon>
        <taxon>Nocardioidaceae</taxon>
        <taxon>Nocardioides</taxon>
    </lineage>
</organism>
<dbReference type="InterPro" id="IPR001753">
    <property type="entry name" value="Enoyl-CoA_hydra/iso"/>
</dbReference>
<keyword evidence="5" id="KW-1185">Reference proteome</keyword>
<dbReference type="InterPro" id="IPR018376">
    <property type="entry name" value="Enoyl-CoA_hyd/isom_CS"/>
</dbReference>
<dbReference type="Gene3D" id="3.90.226.10">
    <property type="entry name" value="2-enoyl-CoA Hydratase, Chain A, domain 1"/>
    <property type="match status" value="1"/>
</dbReference>
<evidence type="ECO:0000313" key="5">
    <source>
        <dbReference type="Proteomes" id="UP001500842"/>
    </source>
</evidence>
<accession>A0ABN2AFL0</accession>
<dbReference type="Pfam" id="PF00378">
    <property type="entry name" value="ECH_1"/>
    <property type="match status" value="1"/>
</dbReference>
<comment type="caution">
    <text evidence="4">The sequence shown here is derived from an EMBL/GenBank/DDBJ whole genome shotgun (WGS) entry which is preliminary data.</text>
</comment>
<evidence type="ECO:0000256" key="2">
    <source>
        <dbReference type="RuleBase" id="RU003707"/>
    </source>
</evidence>
<dbReference type="PROSITE" id="PS00166">
    <property type="entry name" value="ENOYL_COA_HYDRATASE"/>
    <property type="match status" value="1"/>
</dbReference>
<feature type="region of interest" description="Disordered" evidence="3">
    <location>
        <begin position="241"/>
        <end position="265"/>
    </location>
</feature>
<gene>
    <name evidence="4" type="ORF">GCM10009788_22020</name>
</gene>
<dbReference type="Proteomes" id="UP001500842">
    <property type="component" value="Unassembled WGS sequence"/>
</dbReference>
<dbReference type="RefSeq" id="WP_344112074.1">
    <property type="nucleotide sequence ID" value="NZ_BAAAOR010000015.1"/>
</dbReference>
<proteinExistence type="inferred from homology"/>
<reference evidence="4 5" key="1">
    <citation type="journal article" date="2019" name="Int. J. Syst. Evol. Microbiol.">
        <title>The Global Catalogue of Microorganisms (GCM) 10K type strain sequencing project: providing services to taxonomists for standard genome sequencing and annotation.</title>
        <authorList>
            <consortium name="The Broad Institute Genomics Platform"/>
            <consortium name="The Broad Institute Genome Sequencing Center for Infectious Disease"/>
            <person name="Wu L."/>
            <person name="Ma J."/>
        </authorList>
    </citation>
    <scope>NUCLEOTIDE SEQUENCE [LARGE SCALE GENOMIC DNA]</scope>
    <source>
        <strain evidence="4 5">JCM 14942</strain>
    </source>
</reference>
<dbReference type="InterPro" id="IPR029045">
    <property type="entry name" value="ClpP/crotonase-like_dom_sf"/>
</dbReference>
<evidence type="ECO:0000313" key="4">
    <source>
        <dbReference type="EMBL" id="GAA1517461.1"/>
    </source>
</evidence>
<dbReference type="PANTHER" id="PTHR11941:SF54">
    <property type="entry name" value="ENOYL-COA HYDRATASE, MITOCHONDRIAL"/>
    <property type="match status" value="1"/>
</dbReference>
<dbReference type="CDD" id="cd06558">
    <property type="entry name" value="crotonase-like"/>
    <property type="match status" value="1"/>
</dbReference>
<evidence type="ECO:0000256" key="1">
    <source>
        <dbReference type="ARBA" id="ARBA00005254"/>
    </source>
</evidence>
<dbReference type="PANTHER" id="PTHR11941">
    <property type="entry name" value="ENOYL-COA HYDRATASE-RELATED"/>
    <property type="match status" value="1"/>
</dbReference>
<protein>
    <submittedName>
        <fullName evidence="4">Enoyl-CoA hydratase</fullName>
    </submittedName>
</protein>
<name>A0ABN2AFL0_9ACTN</name>
<evidence type="ECO:0000256" key="3">
    <source>
        <dbReference type="SAM" id="MobiDB-lite"/>
    </source>
</evidence>
<comment type="similarity">
    <text evidence="1 2">Belongs to the enoyl-CoA hydratase/isomerase family.</text>
</comment>